<gene>
    <name evidence="1" type="ORF">HMPREF9104_02626</name>
</gene>
<evidence type="ECO:0000313" key="2">
    <source>
        <dbReference type="Proteomes" id="UP000005025"/>
    </source>
</evidence>
<evidence type="ECO:0000313" key="1">
    <source>
        <dbReference type="EMBL" id="EHO49280.1"/>
    </source>
</evidence>
<reference evidence="1 2" key="1">
    <citation type="submission" date="2011-09" db="EMBL/GenBank/DDBJ databases">
        <authorList>
            <person name="Weinstock G."/>
            <person name="Sodergren E."/>
            <person name="Clifton S."/>
            <person name="Fulton L."/>
            <person name="Fulton B."/>
            <person name="Courtney L."/>
            <person name="Fronick C."/>
            <person name="Harrison M."/>
            <person name="Strong C."/>
            <person name="Farmer C."/>
            <person name="Delahaunty K."/>
            <person name="Markovic C."/>
            <person name="Hall O."/>
            <person name="Minx P."/>
            <person name="Tomlinson C."/>
            <person name="Mitreva M."/>
            <person name="Hou S."/>
            <person name="Chen J."/>
            <person name="Wollam A."/>
            <person name="Pepin K.H."/>
            <person name="Johnson M."/>
            <person name="Bhonagiri V."/>
            <person name="Zhang X."/>
            <person name="Suruliraj S."/>
            <person name="Warren W."/>
            <person name="Chinwalla A."/>
            <person name="Mardis E.R."/>
            <person name="Wilson R.K."/>
        </authorList>
    </citation>
    <scope>NUCLEOTIDE SEQUENCE [LARGE SCALE GENOMIC DNA]</scope>
    <source>
        <strain evidence="1 2">F0435</strain>
    </source>
</reference>
<accession>H1LJ34</accession>
<dbReference type="Proteomes" id="UP000005025">
    <property type="component" value="Unassembled WGS sequence"/>
</dbReference>
<dbReference type="PATRIC" id="fig|797516.3.peg.2360"/>
<dbReference type="AlphaFoldDB" id="H1LJ34"/>
<proteinExistence type="predicted"/>
<comment type="caution">
    <text evidence="1">The sequence shown here is derived from an EMBL/GenBank/DDBJ whole genome shotgun (WGS) entry which is preliminary data.</text>
</comment>
<organism evidence="1 2">
    <name type="scientific">Lentilactobacillus kisonensis F0435</name>
    <dbReference type="NCBI Taxonomy" id="797516"/>
    <lineage>
        <taxon>Bacteria</taxon>
        <taxon>Bacillati</taxon>
        <taxon>Bacillota</taxon>
        <taxon>Bacilli</taxon>
        <taxon>Lactobacillales</taxon>
        <taxon>Lactobacillaceae</taxon>
        <taxon>Lentilactobacillus</taxon>
    </lineage>
</organism>
<dbReference type="EMBL" id="AGRJ01000226">
    <property type="protein sequence ID" value="EHO49280.1"/>
    <property type="molecule type" value="Genomic_DNA"/>
</dbReference>
<name>H1LJ34_9LACO</name>
<dbReference type="HOGENOM" id="CLU_3253235_0_0_9"/>
<protein>
    <submittedName>
        <fullName evidence="1">Uncharacterized protein</fullName>
    </submittedName>
</protein>
<sequence>MRAVKYDSILLNGNNYDNRNMKWTDCGLLADGSRLIKPQSNF</sequence>